<feature type="domain" description="HD-GYP" evidence="1">
    <location>
        <begin position="117"/>
        <end position="313"/>
    </location>
</feature>
<dbReference type="PANTHER" id="PTHR43155">
    <property type="entry name" value="CYCLIC DI-GMP PHOSPHODIESTERASE PA4108-RELATED"/>
    <property type="match status" value="1"/>
</dbReference>
<dbReference type="InterPro" id="IPR037522">
    <property type="entry name" value="HD_GYP_dom"/>
</dbReference>
<comment type="caution">
    <text evidence="2">The sequence shown here is derived from an EMBL/GenBank/DDBJ whole genome shotgun (WGS) entry which is preliminary data.</text>
</comment>
<dbReference type="SMART" id="SM00471">
    <property type="entry name" value="HDc"/>
    <property type="match status" value="1"/>
</dbReference>
<dbReference type="PROSITE" id="PS51832">
    <property type="entry name" value="HD_GYP"/>
    <property type="match status" value="1"/>
</dbReference>
<dbReference type="RefSeq" id="WP_343128856.1">
    <property type="nucleotide sequence ID" value="NZ_JBCITK010000001.1"/>
</dbReference>
<reference evidence="2 3" key="1">
    <citation type="submission" date="2024-03" db="EMBL/GenBank/DDBJ databases">
        <title>Bacilli Hybrid Assemblies.</title>
        <authorList>
            <person name="Kovac J."/>
        </authorList>
    </citation>
    <scope>NUCLEOTIDE SEQUENCE [LARGE SCALE GENOMIC DNA]</scope>
    <source>
        <strain evidence="2 3">FSL R7-0666</strain>
    </source>
</reference>
<keyword evidence="2" id="KW-0378">Hydrolase</keyword>
<evidence type="ECO:0000259" key="1">
    <source>
        <dbReference type="PROSITE" id="PS51832"/>
    </source>
</evidence>
<dbReference type="GO" id="GO:0016787">
    <property type="term" value="F:hydrolase activity"/>
    <property type="evidence" value="ECO:0007669"/>
    <property type="project" value="UniProtKB-KW"/>
</dbReference>
<dbReference type="InterPro" id="IPR003607">
    <property type="entry name" value="HD/PDEase_dom"/>
</dbReference>
<keyword evidence="3" id="KW-1185">Reference proteome</keyword>
<accession>A0ABU9VCF5</accession>
<sequence length="364" mass="41406">MIVPVRSLREGYVLKKDVYSLATTPLIKSRTVLKENHLTFLRAFSIKEVEIDSMNEADLVETSDSEEVAEEVRHTDQSFFYRYNQAVQTFKRQFESWQAGMPVAIHDIRNMIVPLFEDVIGAPVYLLALHEYNHPKDYCYHHAISVGLFSASLAHKLNYEAKDWIQIGLAGVLADIGMAKVSPTLLDKSGPLTAAEYNEIKQHPVHSYQMIKAVASLNDAVKLAVLQHHERLDGEGYPFGSNQSKIHPYSEIIAIADVYHAMSSEREYRAKHSIFFILEEMRRQRFGVLNVSIVLTLTELLLQHSKGATVRLSSGETGEIVFINPQDLTRPMIKLTDSNEILNLQQEPHLHIEDLLKINKKMLV</sequence>
<dbReference type="Proteomes" id="UP001418796">
    <property type="component" value="Unassembled WGS sequence"/>
</dbReference>
<dbReference type="Gene3D" id="1.10.3210.10">
    <property type="entry name" value="Hypothetical protein af1432"/>
    <property type="match status" value="1"/>
</dbReference>
<dbReference type="CDD" id="cd00077">
    <property type="entry name" value="HDc"/>
    <property type="match status" value="1"/>
</dbReference>
<protein>
    <submittedName>
        <fullName evidence="2">HD-GYP domain-containing protein</fullName>
        <ecNumber evidence="2">3.1.4.-</ecNumber>
    </submittedName>
</protein>
<dbReference type="EMBL" id="JBCITK010000001">
    <property type="protein sequence ID" value="MEN0641581.1"/>
    <property type="molecule type" value="Genomic_DNA"/>
</dbReference>
<dbReference type="EC" id="3.1.4.-" evidence="2"/>
<gene>
    <name evidence="2" type="ORF">MKY91_00040</name>
</gene>
<evidence type="ECO:0000313" key="3">
    <source>
        <dbReference type="Proteomes" id="UP001418796"/>
    </source>
</evidence>
<dbReference type="Pfam" id="PF13487">
    <property type="entry name" value="HD_5"/>
    <property type="match status" value="1"/>
</dbReference>
<dbReference type="PANTHER" id="PTHR43155:SF2">
    <property type="entry name" value="CYCLIC DI-GMP PHOSPHODIESTERASE PA4108"/>
    <property type="match status" value="1"/>
</dbReference>
<name>A0ABU9VCF5_9BACI</name>
<dbReference type="SUPFAM" id="SSF109604">
    <property type="entry name" value="HD-domain/PDEase-like"/>
    <property type="match status" value="1"/>
</dbReference>
<proteinExistence type="predicted"/>
<organism evidence="2 3">
    <name type="scientific">Alkalicoccobacillus gibsonii</name>
    <dbReference type="NCBI Taxonomy" id="79881"/>
    <lineage>
        <taxon>Bacteria</taxon>
        <taxon>Bacillati</taxon>
        <taxon>Bacillota</taxon>
        <taxon>Bacilli</taxon>
        <taxon>Bacillales</taxon>
        <taxon>Bacillaceae</taxon>
        <taxon>Alkalicoccobacillus</taxon>
    </lineage>
</organism>
<evidence type="ECO:0000313" key="2">
    <source>
        <dbReference type="EMBL" id="MEN0641581.1"/>
    </source>
</evidence>